<evidence type="ECO:0000256" key="4">
    <source>
        <dbReference type="ARBA" id="ARBA00023163"/>
    </source>
</evidence>
<evidence type="ECO:0000256" key="3">
    <source>
        <dbReference type="ARBA" id="ARBA00023125"/>
    </source>
</evidence>
<dbReference type="InterPro" id="IPR003657">
    <property type="entry name" value="WRKY_dom"/>
</dbReference>
<sequence>MNFSSSFSISPPMRSSSVVVSGSTSAYSSTMYSFNSTMNSLPQPSITRGIFSSSVSSASIDEEMDVSAQGKTQGGKKTQQGGYYSAEVLADGYHYRKYGQKFSRSSPYPTCYYKCAHPGCPVKRHISRDADGKITNSYRGSHTHVPPQIRRVEVTSQEEFISVVAEECKFLGDWVESEGPTATEKKSSSERKLVVVAKGAVDTADDSFHWKKYGSKIVKSSTVQKSYYRCAHPACPAKRLIQKPADTKGDVETTVVYQGAHNHPMAPREPKVEVVQSGRAPPEEDIMANASPLLSATVPESLGPMGVLTNGQRVLVVPTPDQSMSSALLYSTGLGSIWDNAVPQDLHGGVGMELSRLPSIPPISAFGV</sequence>
<protein>
    <submittedName>
        <fullName evidence="7">WRKY DNA -binding domain</fullName>
    </submittedName>
</protein>
<evidence type="ECO:0000256" key="1">
    <source>
        <dbReference type="ARBA" id="ARBA00004123"/>
    </source>
</evidence>
<comment type="caution">
    <text evidence="7">The sequence shown here is derived from an EMBL/GenBank/DDBJ whole genome shotgun (WGS) entry which is preliminary data.</text>
</comment>
<evidence type="ECO:0000256" key="5">
    <source>
        <dbReference type="ARBA" id="ARBA00023242"/>
    </source>
</evidence>
<feature type="domain" description="WRKY" evidence="6">
    <location>
        <begin position="199"/>
        <end position="266"/>
    </location>
</feature>
<keyword evidence="8" id="KW-1185">Reference proteome</keyword>
<evidence type="ECO:0000313" key="8">
    <source>
        <dbReference type="Proteomes" id="UP000717585"/>
    </source>
</evidence>
<name>A0A8J6AX22_9EUKA</name>
<dbReference type="SMART" id="SM00774">
    <property type="entry name" value="WRKY"/>
    <property type="match status" value="2"/>
</dbReference>
<evidence type="ECO:0000313" key="7">
    <source>
        <dbReference type="EMBL" id="KAG9393675.1"/>
    </source>
</evidence>
<evidence type="ECO:0000256" key="2">
    <source>
        <dbReference type="ARBA" id="ARBA00023015"/>
    </source>
</evidence>
<keyword evidence="3" id="KW-0238">DNA-binding</keyword>
<comment type="subcellular location">
    <subcellularLocation>
        <location evidence="1">Nucleus</location>
    </subcellularLocation>
</comment>
<dbReference type="PROSITE" id="PS50811">
    <property type="entry name" value="WRKY"/>
    <property type="match status" value="2"/>
</dbReference>
<proteinExistence type="predicted"/>
<dbReference type="GO" id="GO:0005634">
    <property type="term" value="C:nucleus"/>
    <property type="evidence" value="ECO:0007669"/>
    <property type="project" value="UniProtKB-SubCell"/>
</dbReference>
<feature type="domain" description="WRKY" evidence="6">
    <location>
        <begin position="84"/>
        <end position="147"/>
    </location>
</feature>
<dbReference type="Pfam" id="PF03106">
    <property type="entry name" value="WRKY"/>
    <property type="match status" value="2"/>
</dbReference>
<dbReference type="PANTHER" id="PTHR31221">
    <property type="entry name" value="WRKY TRANSCRIPTION FACTOR PROTEIN 1-RELATED"/>
    <property type="match status" value="1"/>
</dbReference>
<dbReference type="AlphaFoldDB" id="A0A8J6AX22"/>
<dbReference type="Gene3D" id="2.20.25.80">
    <property type="entry name" value="WRKY domain"/>
    <property type="match status" value="2"/>
</dbReference>
<gene>
    <name evidence="7" type="ORF">J8273_4794</name>
</gene>
<dbReference type="InterPro" id="IPR044810">
    <property type="entry name" value="WRKY_plant"/>
</dbReference>
<dbReference type="InterPro" id="IPR036576">
    <property type="entry name" value="WRKY_dom_sf"/>
</dbReference>
<keyword evidence="5" id="KW-0539">Nucleus</keyword>
<dbReference type="GO" id="GO:0043565">
    <property type="term" value="F:sequence-specific DNA binding"/>
    <property type="evidence" value="ECO:0007669"/>
    <property type="project" value="InterPro"/>
</dbReference>
<dbReference type="PANTHER" id="PTHR31221:SF360">
    <property type="entry name" value="WRKY DOMAIN-CONTAINING PROTEIN"/>
    <property type="match status" value="1"/>
</dbReference>
<keyword evidence="4" id="KW-0804">Transcription</keyword>
<accession>A0A8J6AX22</accession>
<dbReference type="OrthoDB" id="1918969at2759"/>
<keyword evidence="2" id="KW-0805">Transcription regulation</keyword>
<dbReference type="Proteomes" id="UP000717585">
    <property type="component" value="Unassembled WGS sequence"/>
</dbReference>
<organism evidence="7 8">
    <name type="scientific">Carpediemonas membranifera</name>
    <dbReference type="NCBI Taxonomy" id="201153"/>
    <lineage>
        <taxon>Eukaryota</taxon>
        <taxon>Metamonada</taxon>
        <taxon>Carpediemonas-like organisms</taxon>
        <taxon>Carpediemonas</taxon>
    </lineage>
</organism>
<reference evidence="7" key="1">
    <citation type="submission" date="2021-05" db="EMBL/GenBank/DDBJ databases">
        <title>A free-living protist that lacks canonical eukaryotic 1 DNA replication and segregation systems.</title>
        <authorList>
            <person name="Salas-Leiva D.E."/>
            <person name="Tromer E.C."/>
            <person name="Curtis B.A."/>
            <person name="Jerlstrom-Hultqvist J."/>
            <person name="Kolisko M."/>
            <person name="Yi Z."/>
            <person name="Salas-Leiva J.S."/>
            <person name="Gallot-Lavallee L."/>
            <person name="Kops G.J.P.L."/>
            <person name="Archibald J.M."/>
            <person name="Simpson A.G.B."/>
            <person name="Roger A.J."/>
        </authorList>
    </citation>
    <scope>NUCLEOTIDE SEQUENCE</scope>
    <source>
        <strain evidence="7">BICM</strain>
    </source>
</reference>
<dbReference type="SUPFAM" id="SSF118290">
    <property type="entry name" value="WRKY DNA-binding domain"/>
    <property type="match status" value="2"/>
</dbReference>
<evidence type="ECO:0000259" key="6">
    <source>
        <dbReference type="PROSITE" id="PS50811"/>
    </source>
</evidence>
<dbReference type="GO" id="GO:0003700">
    <property type="term" value="F:DNA-binding transcription factor activity"/>
    <property type="evidence" value="ECO:0007669"/>
    <property type="project" value="InterPro"/>
</dbReference>
<dbReference type="EMBL" id="JAHDYR010000021">
    <property type="protein sequence ID" value="KAG9393675.1"/>
    <property type="molecule type" value="Genomic_DNA"/>
</dbReference>